<evidence type="ECO:0000256" key="3">
    <source>
        <dbReference type="ARBA" id="ARBA00022553"/>
    </source>
</evidence>
<dbReference type="PANTHER" id="PTHR24421">
    <property type="entry name" value="NITRATE/NITRITE SENSOR PROTEIN NARX-RELATED"/>
    <property type="match status" value="1"/>
</dbReference>
<comment type="catalytic activity">
    <reaction evidence="1">
        <text>ATP + protein L-histidine = ADP + protein N-phospho-L-histidine.</text>
        <dbReference type="EC" id="2.7.13.3"/>
    </reaction>
</comment>
<keyword evidence="7" id="KW-0067">ATP-binding</keyword>
<dbReference type="Pfam" id="PF13796">
    <property type="entry name" value="Sensor"/>
    <property type="match status" value="1"/>
</dbReference>
<organism evidence="10 11">
    <name type="scientific">Actinoalloteichus hoggarensis</name>
    <dbReference type="NCBI Taxonomy" id="1470176"/>
    <lineage>
        <taxon>Bacteria</taxon>
        <taxon>Bacillati</taxon>
        <taxon>Actinomycetota</taxon>
        <taxon>Actinomycetes</taxon>
        <taxon>Pseudonocardiales</taxon>
        <taxon>Pseudonocardiaceae</taxon>
        <taxon>Actinoalloteichus</taxon>
    </lineage>
</organism>
<evidence type="ECO:0000313" key="11">
    <source>
        <dbReference type="Proteomes" id="UP000204221"/>
    </source>
</evidence>
<evidence type="ECO:0000313" key="10">
    <source>
        <dbReference type="EMBL" id="ASO18678.1"/>
    </source>
</evidence>
<evidence type="ECO:0000256" key="7">
    <source>
        <dbReference type="ARBA" id="ARBA00022840"/>
    </source>
</evidence>
<dbReference type="InterPro" id="IPR003594">
    <property type="entry name" value="HATPase_dom"/>
</dbReference>
<dbReference type="GO" id="GO:0016020">
    <property type="term" value="C:membrane"/>
    <property type="evidence" value="ECO:0007669"/>
    <property type="project" value="InterPro"/>
</dbReference>
<keyword evidence="11" id="KW-1185">Reference proteome</keyword>
<dbReference type="SUPFAM" id="SSF55874">
    <property type="entry name" value="ATPase domain of HSP90 chaperone/DNA topoisomerase II/histidine kinase"/>
    <property type="match status" value="1"/>
</dbReference>
<accession>A0A221VYX1</accession>
<protein>
    <recommendedName>
        <fullName evidence="2">histidine kinase</fullName>
        <ecNumber evidence="2">2.7.13.3</ecNumber>
    </recommendedName>
</protein>
<dbReference type="PANTHER" id="PTHR24421:SF10">
    <property type="entry name" value="NITRATE_NITRITE SENSOR PROTEIN NARQ"/>
    <property type="match status" value="1"/>
</dbReference>
<gene>
    <name evidence="10" type="primary">comP</name>
    <name evidence="10" type="ORF">AHOG_05125</name>
</gene>
<dbReference type="SMART" id="SM00387">
    <property type="entry name" value="HATPase_c"/>
    <property type="match status" value="1"/>
</dbReference>
<dbReference type="GO" id="GO:0005524">
    <property type="term" value="F:ATP binding"/>
    <property type="evidence" value="ECO:0007669"/>
    <property type="project" value="UniProtKB-KW"/>
</dbReference>
<dbReference type="CDD" id="cd16917">
    <property type="entry name" value="HATPase_UhpB-NarQ-NarX-like"/>
    <property type="match status" value="1"/>
</dbReference>
<dbReference type="AlphaFoldDB" id="A0A221VYX1"/>
<dbReference type="Gene3D" id="3.30.565.10">
    <property type="entry name" value="Histidine kinase-like ATPase, C-terminal domain"/>
    <property type="match status" value="1"/>
</dbReference>
<dbReference type="Gene3D" id="1.20.5.1930">
    <property type="match status" value="1"/>
</dbReference>
<dbReference type="Pfam" id="PF02518">
    <property type="entry name" value="HATPase_c"/>
    <property type="match status" value="1"/>
</dbReference>
<dbReference type="InterPro" id="IPR025828">
    <property type="entry name" value="Put_sensor_dom"/>
</dbReference>
<dbReference type="EMBL" id="CP022521">
    <property type="protein sequence ID" value="ASO18678.1"/>
    <property type="molecule type" value="Genomic_DNA"/>
</dbReference>
<sequence length="412" mass="44185">MAVSAVGLMLVPLIMLSEIVVEARQGVVEIELWLVVVLPLLSLGLLAALGPLVALPVAVVERWRLRLVHPPILPGHRAPRTGPWSWLRSRYTESATWREFAYLLLLCFFITPLSYVVLSAMVVYGAALVGAPVLVAVGESFALNQWRVTHVPTALLLMPVGLVLLLASAYAAAIVAHFNAVLGRTLLGGEPAESLRAELVEVTRSRARLVDAFEAERRRIERDLHDGAQQRLVALAMQLGLARMDAPAGSAMERTLAAAHEQAKTLTSAMREIIHGIHPQLLANHGLAAALPELVERSAIPVSLSMDLAERPPSHVESSVYFAVAEALTNAAKHTQARRITVEIHREGATLVLEVTDDGQGGADPDRGTGLTGLADRIAVIGGRMLLSSPAGGPTRIRVEIPCNDTPPSELS</sequence>
<evidence type="ECO:0000256" key="2">
    <source>
        <dbReference type="ARBA" id="ARBA00012438"/>
    </source>
</evidence>
<dbReference type="GO" id="GO:0046983">
    <property type="term" value="F:protein dimerization activity"/>
    <property type="evidence" value="ECO:0007669"/>
    <property type="project" value="InterPro"/>
</dbReference>
<dbReference type="InterPro" id="IPR011712">
    <property type="entry name" value="Sig_transdc_His_kin_sub3_dim/P"/>
</dbReference>
<dbReference type="GO" id="GO:0000155">
    <property type="term" value="F:phosphorelay sensor kinase activity"/>
    <property type="evidence" value="ECO:0007669"/>
    <property type="project" value="InterPro"/>
</dbReference>
<dbReference type="EC" id="2.7.13.3" evidence="2"/>
<dbReference type="Proteomes" id="UP000204221">
    <property type="component" value="Chromosome"/>
</dbReference>
<evidence type="ECO:0000256" key="6">
    <source>
        <dbReference type="ARBA" id="ARBA00022777"/>
    </source>
</evidence>
<reference evidence="10 11" key="1">
    <citation type="submission" date="2017-07" db="EMBL/GenBank/DDBJ databases">
        <title>Complete genome sequence of Actinoalloteichus hoggarensis DSM 45943, type strain of Actinoalloteichus hoggarensis.</title>
        <authorList>
            <person name="Ruckert C."/>
            <person name="Nouioui I."/>
            <person name="Willmese J."/>
            <person name="van Wezel G."/>
            <person name="Klenk H.-P."/>
            <person name="Kalinowski J."/>
            <person name="Zotchev S.B."/>
        </authorList>
    </citation>
    <scope>NUCLEOTIDE SEQUENCE [LARGE SCALE GENOMIC DNA]</scope>
    <source>
        <strain evidence="10 11">DSM 45943</strain>
    </source>
</reference>
<proteinExistence type="predicted"/>
<dbReference type="KEGG" id="ahg:AHOG_05125"/>
<keyword evidence="4 10" id="KW-0808">Transferase</keyword>
<keyword evidence="6 10" id="KW-0418">Kinase</keyword>
<evidence type="ECO:0000256" key="5">
    <source>
        <dbReference type="ARBA" id="ARBA00022741"/>
    </source>
</evidence>
<feature type="domain" description="Histidine kinase/HSP90-like ATPase" evidence="9">
    <location>
        <begin position="315"/>
        <end position="405"/>
    </location>
</feature>
<evidence type="ECO:0000256" key="4">
    <source>
        <dbReference type="ARBA" id="ARBA00022679"/>
    </source>
</evidence>
<keyword evidence="3" id="KW-0597">Phosphoprotein</keyword>
<keyword evidence="8" id="KW-0902">Two-component regulatory system</keyword>
<evidence type="ECO:0000259" key="9">
    <source>
        <dbReference type="SMART" id="SM00387"/>
    </source>
</evidence>
<evidence type="ECO:0000256" key="8">
    <source>
        <dbReference type="ARBA" id="ARBA00023012"/>
    </source>
</evidence>
<keyword evidence="5" id="KW-0547">Nucleotide-binding</keyword>
<name>A0A221VYX1_9PSEU</name>
<evidence type="ECO:0000256" key="1">
    <source>
        <dbReference type="ARBA" id="ARBA00000085"/>
    </source>
</evidence>
<dbReference type="Pfam" id="PF07730">
    <property type="entry name" value="HisKA_3"/>
    <property type="match status" value="1"/>
</dbReference>
<dbReference type="InterPro" id="IPR036890">
    <property type="entry name" value="HATPase_C_sf"/>
</dbReference>
<dbReference type="InterPro" id="IPR050482">
    <property type="entry name" value="Sensor_HK_TwoCompSys"/>
</dbReference>